<feature type="transmembrane region" description="Helical" evidence="1">
    <location>
        <begin position="31"/>
        <end position="52"/>
    </location>
</feature>
<sequence>MYLFVGITQFMKIFNPYFRKHLLETLESHEYLFLNTFLVAFFVMLYFIYTLFSHDKYIHKLAYKIRNLTTTQIVYFIIIALVTVISSLILIHFDKHYNTPLINGLFTKVVAAALLLLVGIFIFKENYNYKQICGIVLTVVGLFLISCK</sequence>
<keyword evidence="1" id="KW-0472">Membrane</keyword>
<dbReference type="Gene3D" id="1.10.3730.20">
    <property type="match status" value="1"/>
</dbReference>
<evidence type="ECO:0008006" key="3">
    <source>
        <dbReference type="Google" id="ProtNLM"/>
    </source>
</evidence>
<evidence type="ECO:0000256" key="1">
    <source>
        <dbReference type="SAM" id="Phobius"/>
    </source>
</evidence>
<feature type="transmembrane region" description="Helical" evidence="1">
    <location>
        <begin position="72"/>
        <end position="93"/>
    </location>
</feature>
<protein>
    <recommendedName>
        <fullName evidence="3">EamA domain-containing protein</fullName>
    </recommendedName>
</protein>
<dbReference type="AlphaFoldDB" id="A0A6C0ARQ1"/>
<name>A0A6C0ARQ1_9ZZZZ</name>
<proteinExistence type="predicted"/>
<keyword evidence="1" id="KW-1133">Transmembrane helix</keyword>
<accession>A0A6C0ARQ1</accession>
<dbReference type="EMBL" id="MN740766">
    <property type="protein sequence ID" value="QHS82408.1"/>
    <property type="molecule type" value="Genomic_DNA"/>
</dbReference>
<keyword evidence="1" id="KW-0812">Transmembrane</keyword>
<reference evidence="2" key="1">
    <citation type="journal article" date="2020" name="Nature">
        <title>Giant virus diversity and host interactions through global metagenomics.</title>
        <authorList>
            <person name="Schulz F."/>
            <person name="Roux S."/>
            <person name="Paez-Espino D."/>
            <person name="Jungbluth S."/>
            <person name="Walsh D.A."/>
            <person name="Denef V.J."/>
            <person name="McMahon K.D."/>
            <person name="Konstantinidis K.T."/>
            <person name="Eloe-Fadrosh E.A."/>
            <person name="Kyrpides N.C."/>
            <person name="Woyke T."/>
        </authorList>
    </citation>
    <scope>NUCLEOTIDE SEQUENCE</scope>
    <source>
        <strain evidence="2">GVMAG-S-1101165-79</strain>
    </source>
</reference>
<organism evidence="2">
    <name type="scientific">viral metagenome</name>
    <dbReference type="NCBI Taxonomy" id="1070528"/>
    <lineage>
        <taxon>unclassified sequences</taxon>
        <taxon>metagenomes</taxon>
        <taxon>organismal metagenomes</taxon>
    </lineage>
</organism>
<feature type="transmembrane region" description="Helical" evidence="1">
    <location>
        <begin position="105"/>
        <end position="123"/>
    </location>
</feature>
<evidence type="ECO:0000313" key="2">
    <source>
        <dbReference type="EMBL" id="QHS82408.1"/>
    </source>
</evidence>